<keyword evidence="4" id="KW-1185">Reference proteome</keyword>
<dbReference type="PANTHER" id="PTHR13132:SF29">
    <property type="entry name" value="ALPHA-(1,6)-FUCOSYLTRANSFERASE"/>
    <property type="match status" value="1"/>
</dbReference>
<feature type="region of interest" description="Disordered" evidence="1">
    <location>
        <begin position="122"/>
        <end position="148"/>
    </location>
</feature>
<evidence type="ECO:0000313" key="4">
    <source>
        <dbReference type="Proteomes" id="UP000265515"/>
    </source>
</evidence>
<evidence type="ECO:0000256" key="1">
    <source>
        <dbReference type="SAM" id="MobiDB-lite"/>
    </source>
</evidence>
<dbReference type="GO" id="GO:0006487">
    <property type="term" value="P:protein N-linked glycosylation"/>
    <property type="evidence" value="ECO:0007669"/>
    <property type="project" value="TreeGrafter"/>
</dbReference>
<accession>A0A388KCU9</accession>
<keyword evidence="2" id="KW-0472">Membrane</keyword>
<dbReference type="PANTHER" id="PTHR13132">
    <property type="entry name" value="ALPHA- 1,6 -FUCOSYLTRANSFERASE"/>
    <property type="match status" value="1"/>
</dbReference>
<keyword evidence="2" id="KW-1133">Transmembrane helix</keyword>
<keyword evidence="2" id="KW-0812">Transmembrane</keyword>
<evidence type="ECO:0000313" key="3">
    <source>
        <dbReference type="EMBL" id="GBG67894.1"/>
    </source>
</evidence>
<organism evidence="3 4">
    <name type="scientific">Chara braunii</name>
    <name type="common">Braun's stonewort</name>
    <dbReference type="NCBI Taxonomy" id="69332"/>
    <lineage>
        <taxon>Eukaryota</taxon>
        <taxon>Viridiplantae</taxon>
        <taxon>Streptophyta</taxon>
        <taxon>Charophyceae</taxon>
        <taxon>Charales</taxon>
        <taxon>Characeae</taxon>
        <taxon>Chara</taxon>
    </lineage>
</organism>
<evidence type="ECO:0000256" key="2">
    <source>
        <dbReference type="SAM" id="Phobius"/>
    </source>
</evidence>
<sequence length="641" mass="71389">MAGHVRGVGRGYVLVVLLIAAVFPIMFDVSVKLRWSPRRDSDSAEADVVPGLSYVVIGQQRQTDLVSSGDAETAGVKGEGCWNITLKVGDGHGDTEGEGVSERLVNRMVAFWAKEYTARGSATDIGDEEERQGGESMLTSAGGGGGGGGVEEAELGMLGRLLKTRPPHLANCSEEEEWHLATDKRNADGSVPDWALDNPPPSFFVGGGGGRGPFPPWIRGADDDNMPLTRVAQRDIWVHQHPVDCNSPEVKFLVADWWPLAHGTGSQIHGMTTLFARALESGRVLILSPTYARADQENCAGDTRGRLDCYFAPTTSAECHRRAMTLLEEQRGREDSLSDDNKPVVYLQGTQAYYSREVIPKRWGSPWKDMRASIFAGGSVHVEGGEREWAWWRTQAVRYLMRWPTAYLCRIINRARNQSFGKSVARAMVLSAASLRNDTLYAISVKALGGGWGGWERQEEKEENRKEIQEAGLAATLQEQGEASGGRWRGADLYMPRPMISVHVRIAKDKRREMSLFDLPAYMRFAEGIRGRDPDLRNVWLSTEGEAVVKLAEEYASYGWRIFYTRQHRIKETQADYDNEVRGNGANFELVEKSLANLVIASEADYFVGALASNWCRLIDELRKTNGRFSRRYVGINYDQW</sequence>
<protein>
    <submittedName>
        <fullName evidence="3">Uncharacterized protein</fullName>
    </submittedName>
</protein>
<dbReference type="Gene3D" id="3.40.50.11350">
    <property type="match status" value="1"/>
</dbReference>
<name>A0A388KCU9_CHABU</name>
<dbReference type="OrthoDB" id="2014825at2759"/>
<proteinExistence type="predicted"/>
<feature type="transmembrane region" description="Helical" evidence="2">
    <location>
        <begin position="12"/>
        <end position="31"/>
    </location>
</feature>
<dbReference type="AlphaFoldDB" id="A0A388KCU9"/>
<gene>
    <name evidence="3" type="ORF">CBR_g1013</name>
</gene>
<dbReference type="GO" id="GO:0046921">
    <property type="term" value="F:alpha-(1-&gt;6)-fucosyltransferase activity"/>
    <property type="evidence" value="ECO:0007669"/>
    <property type="project" value="TreeGrafter"/>
</dbReference>
<dbReference type="EMBL" id="BFEA01000093">
    <property type="protein sequence ID" value="GBG67894.1"/>
    <property type="molecule type" value="Genomic_DNA"/>
</dbReference>
<comment type="caution">
    <text evidence="3">The sequence shown here is derived from an EMBL/GenBank/DDBJ whole genome shotgun (WGS) entry which is preliminary data.</text>
</comment>
<reference evidence="3 4" key="1">
    <citation type="journal article" date="2018" name="Cell">
        <title>The Chara Genome: Secondary Complexity and Implications for Plant Terrestrialization.</title>
        <authorList>
            <person name="Nishiyama T."/>
            <person name="Sakayama H."/>
            <person name="Vries J.D."/>
            <person name="Buschmann H."/>
            <person name="Saint-Marcoux D."/>
            <person name="Ullrich K.K."/>
            <person name="Haas F.B."/>
            <person name="Vanderstraeten L."/>
            <person name="Becker D."/>
            <person name="Lang D."/>
            <person name="Vosolsobe S."/>
            <person name="Rombauts S."/>
            <person name="Wilhelmsson P.K.I."/>
            <person name="Janitza P."/>
            <person name="Kern R."/>
            <person name="Heyl A."/>
            <person name="Rumpler F."/>
            <person name="Villalobos L.I.A.C."/>
            <person name="Clay J.M."/>
            <person name="Skokan R."/>
            <person name="Toyoda A."/>
            <person name="Suzuki Y."/>
            <person name="Kagoshima H."/>
            <person name="Schijlen E."/>
            <person name="Tajeshwar N."/>
            <person name="Catarino B."/>
            <person name="Hetherington A.J."/>
            <person name="Saltykova A."/>
            <person name="Bonnot C."/>
            <person name="Breuninger H."/>
            <person name="Symeonidi A."/>
            <person name="Radhakrishnan G.V."/>
            <person name="Van Nieuwerburgh F."/>
            <person name="Deforce D."/>
            <person name="Chang C."/>
            <person name="Karol K.G."/>
            <person name="Hedrich R."/>
            <person name="Ulvskov P."/>
            <person name="Glockner G."/>
            <person name="Delwiche C.F."/>
            <person name="Petrasek J."/>
            <person name="Van de Peer Y."/>
            <person name="Friml J."/>
            <person name="Beilby M."/>
            <person name="Dolan L."/>
            <person name="Kohara Y."/>
            <person name="Sugano S."/>
            <person name="Fujiyama A."/>
            <person name="Delaux P.-M."/>
            <person name="Quint M."/>
            <person name="TheiBen G."/>
            <person name="Hagemann M."/>
            <person name="Harholt J."/>
            <person name="Dunand C."/>
            <person name="Zachgo S."/>
            <person name="Langdale J."/>
            <person name="Maumus F."/>
            <person name="Straeten D.V.D."/>
            <person name="Gould S.B."/>
            <person name="Rensing S.A."/>
        </authorList>
    </citation>
    <scope>NUCLEOTIDE SEQUENCE [LARGE SCALE GENOMIC DNA]</scope>
    <source>
        <strain evidence="3 4">S276</strain>
    </source>
</reference>
<dbReference type="Gramene" id="GBG67894">
    <property type="protein sequence ID" value="GBG67894"/>
    <property type="gene ID" value="CBR_g1013"/>
</dbReference>
<dbReference type="STRING" id="69332.A0A388KCU9"/>
<dbReference type="Proteomes" id="UP000265515">
    <property type="component" value="Unassembled WGS sequence"/>
</dbReference>